<name>A0A0S7BFA7_9CHLR</name>
<reference evidence="1" key="1">
    <citation type="submission" date="2015-07" db="EMBL/GenBank/DDBJ databases">
        <title>Draft Genome Sequences of Anaerolinea thermolimosa IMO-1, Bellilinea caldifistulae GOMI-1, Leptolinea tardivitalis YMTK-2, Levilinea saccharolytica KIBI-1,Longilinea arvoryzae KOME-1, Previously Described as Members of the Anaerolineaceae (Chloroflexi).</title>
        <authorList>
            <person name="Sekiguchi Y."/>
            <person name="Ohashi A."/>
            <person name="Matsuura N."/>
            <person name="Tourlousse M.D."/>
        </authorList>
    </citation>
    <scope>NUCLEOTIDE SEQUENCE [LARGE SCALE GENOMIC DNA]</scope>
    <source>
        <strain evidence="1">KOME-1</strain>
    </source>
</reference>
<evidence type="ECO:0000313" key="2">
    <source>
        <dbReference type="Proteomes" id="UP000055060"/>
    </source>
</evidence>
<dbReference type="Proteomes" id="UP000055060">
    <property type="component" value="Unassembled WGS sequence"/>
</dbReference>
<protein>
    <submittedName>
        <fullName evidence="1">Uncharacterized protein</fullName>
    </submittedName>
</protein>
<evidence type="ECO:0000313" key="1">
    <source>
        <dbReference type="EMBL" id="GAP13158.1"/>
    </source>
</evidence>
<proteinExistence type="predicted"/>
<gene>
    <name evidence="1" type="ORF">LARV_00909</name>
</gene>
<dbReference type="AlphaFoldDB" id="A0A0S7BFA7"/>
<sequence length="43" mass="4741">MQSFKGHPQIAIHSLRRAACEAERPALAEWNKQGKEKKPAAVG</sequence>
<accession>A0A0S7BFA7</accession>
<organism evidence="1">
    <name type="scientific">Longilinea arvoryzae</name>
    <dbReference type="NCBI Taxonomy" id="360412"/>
    <lineage>
        <taxon>Bacteria</taxon>
        <taxon>Bacillati</taxon>
        <taxon>Chloroflexota</taxon>
        <taxon>Anaerolineae</taxon>
        <taxon>Anaerolineales</taxon>
        <taxon>Anaerolineaceae</taxon>
        <taxon>Longilinea</taxon>
    </lineage>
</organism>
<dbReference type="EMBL" id="DF967972">
    <property type="protein sequence ID" value="GAP13158.1"/>
    <property type="molecule type" value="Genomic_DNA"/>
</dbReference>
<dbReference type="STRING" id="360412.LARV_00909"/>
<keyword evidence="2" id="KW-1185">Reference proteome</keyword>